<feature type="signal peptide" evidence="1">
    <location>
        <begin position="1"/>
        <end position="27"/>
    </location>
</feature>
<proteinExistence type="predicted"/>
<protein>
    <recommendedName>
        <fullName evidence="4">SDR-like Ig domain-containing protein</fullName>
    </recommendedName>
</protein>
<dbReference type="InterPro" id="IPR011252">
    <property type="entry name" value="Fibrogen-bd_dom1"/>
</dbReference>
<organism evidence="2 3">
    <name type="scientific">Enterococcus avium</name>
    <name type="common">Streptococcus avium</name>
    <dbReference type="NCBI Taxonomy" id="33945"/>
    <lineage>
        <taxon>Bacteria</taxon>
        <taxon>Bacillati</taxon>
        <taxon>Bacillota</taxon>
        <taxon>Bacilli</taxon>
        <taxon>Lactobacillales</taxon>
        <taxon>Enterococcaceae</taxon>
        <taxon>Enterococcus</taxon>
    </lineage>
</organism>
<evidence type="ECO:0000256" key="1">
    <source>
        <dbReference type="SAM" id="SignalP"/>
    </source>
</evidence>
<reference evidence="2 3" key="1">
    <citation type="submission" date="2018-12" db="EMBL/GenBank/DDBJ databases">
        <title>A novel vanA-carrying plasmid in a clinical isolate of Enterococcus avium.</title>
        <authorList>
            <person name="Bernasconi O.J."/>
            <person name="Luzzaro F."/>
            <person name="Endimiani A."/>
        </authorList>
    </citation>
    <scope>NUCLEOTIDE SEQUENCE [LARGE SCALE GENOMIC DNA]</scope>
    <source>
        <strain evidence="2 3">LC0559/18</strain>
    </source>
</reference>
<evidence type="ECO:0008006" key="4">
    <source>
        <dbReference type="Google" id="ProtNLM"/>
    </source>
</evidence>
<dbReference type="GO" id="GO:0007155">
    <property type="term" value="P:cell adhesion"/>
    <property type="evidence" value="ECO:0007669"/>
    <property type="project" value="InterPro"/>
</dbReference>
<dbReference type="AlphaFoldDB" id="A0A437USG5"/>
<dbReference type="Gene3D" id="2.60.40.1280">
    <property type="match status" value="1"/>
</dbReference>
<evidence type="ECO:0000313" key="2">
    <source>
        <dbReference type="EMBL" id="RVU96476.1"/>
    </source>
</evidence>
<gene>
    <name evidence="2" type="ORF">EK398_17475</name>
</gene>
<accession>A0A437USG5</accession>
<sequence length="182" mass="20145">MNRLKKIWSLSAIVGMLISSFPLSIFAETIESAEVVINQALITDTTDQEITETNRVKHKAAVKLKLDWSLAKATLIEENTIVTVNLPANLNFPDQSGSLADGMGNYQVTNQQLLFQFAKNYEETEDGRAPEFTSAKFYEGLLELTAETTAEDLDTETVGFGDNLVSTIYYDKKVDPAADPLE</sequence>
<dbReference type="Proteomes" id="UP000288388">
    <property type="component" value="Unassembled WGS sequence"/>
</dbReference>
<dbReference type="EMBL" id="RYZS01000001">
    <property type="protein sequence ID" value="RVU96476.1"/>
    <property type="molecule type" value="Genomic_DNA"/>
</dbReference>
<name>A0A437USG5_ENTAV</name>
<comment type="caution">
    <text evidence="2">The sequence shown here is derived from an EMBL/GenBank/DDBJ whole genome shotgun (WGS) entry which is preliminary data.</text>
</comment>
<evidence type="ECO:0000313" key="3">
    <source>
        <dbReference type="Proteomes" id="UP000288388"/>
    </source>
</evidence>
<feature type="chain" id="PRO_5019161661" description="SDR-like Ig domain-containing protein" evidence="1">
    <location>
        <begin position="28"/>
        <end position="182"/>
    </location>
</feature>
<dbReference type="RefSeq" id="WP_127979685.1">
    <property type="nucleotide sequence ID" value="NZ_JBPFKW010000156.1"/>
</dbReference>
<keyword evidence="1" id="KW-0732">Signal</keyword>